<keyword evidence="2" id="KW-1185">Reference proteome</keyword>
<proteinExistence type="predicted"/>
<evidence type="ECO:0000313" key="2">
    <source>
        <dbReference type="Proteomes" id="UP001195769"/>
    </source>
</evidence>
<dbReference type="Proteomes" id="UP001195769">
    <property type="component" value="Unassembled WGS sequence"/>
</dbReference>
<dbReference type="GeneID" id="64660304"/>
<comment type="caution">
    <text evidence="1">The sequence shown here is derived from an EMBL/GenBank/DDBJ whole genome shotgun (WGS) entry which is preliminary data.</text>
</comment>
<reference evidence="1" key="1">
    <citation type="journal article" date="2020" name="New Phytol.">
        <title>Comparative genomics reveals dynamic genome evolution in host specialist ectomycorrhizal fungi.</title>
        <authorList>
            <person name="Lofgren L.A."/>
            <person name="Nguyen N.H."/>
            <person name="Vilgalys R."/>
            <person name="Ruytinx J."/>
            <person name="Liao H.L."/>
            <person name="Branco S."/>
            <person name="Kuo A."/>
            <person name="LaButti K."/>
            <person name="Lipzen A."/>
            <person name="Andreopoulos W."/>
            <person name="Pangilinan J."/>
            <person name="Riley R."/>
            <person name="Hundley H."/>
            <person name="Na H."/>
            <person name="Barry K."/>
            <person name="Grigoriev I.V."/>
            <person name="Stajich J.E."/>
            <person name="Kennedy P.G."/>
        </authorList>
    </citation>
    <scope>NUCLEOTIDE SEQUENCE</scope>
    <source>
        <strain evidence="1">FC203</strain>
    </source>
</reference>
<dbReference type="RefSeq" id="XP_041233653.1">
    <property type="nucleotide sequence ID" value="XM_041366006.1"/>
</dbReference>
<protein>
    <submittedName>
        <fullName evidence="1">Uncharacterized protein</fullName>
    </submittedName>
</protein>
<dbReference type="AlphaFoldDB" id="A0AAD4EKX1"/>
<evidence type="ECO:0000313" key="1">
    <source>
        <dbReference type="EMBL" id="KAG1908078.1"/>
    </source>
</evidence>
<gene>
    <name evidence="1" type="ORF">F5891DRAFT_1181105</name>
</gene>
<accession>A0AAD4EKX1</accession>
<sequence length="88" mass="9341">MSNYELVSQYTEDAFAKEDWLCQHPACGANIAKGDPCFYVATIEHGKPGHYVCGPCHECYQKKAATSVRPAVRPTPGSASSGSSGFAG</sequence>
<organism evidence="1 2">
    <name type="scientific">Suillus fuscotomentosus</name>
    <dbReference type="NCBI Taxonomy" id="1912939"/>
    <lineage>
        <taxon>Eukaryota</taxon>
        <taxon>Fungi</taxon>
        <taxon>Dikarya</taxon>
        <taxon>Basidiomycota</taxon>
        <taxon>Agaricomycotina</taxon>
        <taxon>Agaricomycetes</taxon>
        <taxon>Agaricomycetidae</taxon>
        <taxon>Boletales</taxon>
        <taxon>Suillineae</taxon>
        <taxon>Suillaceae</taxon>
        <taxon>Suillus</taxon>
    </lineage>
</organism>
<name>A0AAD4EKX1_9AGAM</name>
<dbReference type="EMBL" id="JABBWK010000002">
    <property type="protein sequence ID" value="KAG1908078.1"/>
    <property type="molecule type" value="Genomic_DNA"/>
</dbReference>